<accession>A0ABU0E5T3</accession>
<evidence type="ECO:0000256" key="5">
    <source>
        <dbReference type="ARBA" id="ARBA00023163"/>
    </source>
</evidence>
<dbReference type="RefSeq" id="WP_307409364.1">
    <property type="nucleotide sequence ID" value="NZ_JAUSUR010000005.1"/>
</dbReference>
<evidence type="ECO:0000256" key="1">
    <source>
        <dbReference type="ARBA" id="ARBA00008875"/>
    </source>
</evidence>
<dbReference type="Gene3D" id="3.20.20.80">
    <property type="entry name" value="Glycosidases"/>
    <property type="match status" value="1"/>
</dbReference>
<dbReference type="PROSITE" id="PS01124">
    <property type="entry name" value="HTH_ARAC_FAMILY_2"/>
    <property type="match status" value="1"/>
</dbReference>
<dbReference type="InterPro" id="IPR020449">
    <property type="entry name" value="Tscrpt_reg_AraC-type_HTH"/>
</dbReference>
<dbReference type="SUPFAM" id="SSF51445">
    <property type="entry name" value="(Trans)glycosidases"/>
    <property type="match status" value="1"/>
</dbReference>
<dbReference type="PROSITE" id="PS00041">
    <property type="entry name" value="HTH_ARAC_FAMILY_1"/>
    <property type="match status" value="1"/>
</dbReference>
<dbReference type="PRINTS" id="PR00032">
    <property type="entry name" value="HTHARAC"/>
</dbReference>
<feature type="domain" description="HTH araC/xylS-type" evidence="7">
    <location>
        <begin position="163"/>
        <end position="261"/>
    </location>
</feature>
<dbReference type="Proteomes" id="UP001230220">
    <property type="component" value="Unassembled WGS sequence"/>
</dbReference>
<evidence type="ECO:0000256" key="3">
    <source>
        <dbReference type="ARBA" id="ARBA00023015"/>
    </source>
</evidence>
<keyword evidence="4" id="KW-0238">DNA-binding</keyword>
<name>A0ABU0E5T3_9FIRM</name>
<dbReference type="InterPro" id="IPR018062">
    <property type="entry name" value="HTH_AraC-typ_CS"/>
</dbReference>
<comment type="caution">
    <text evidence="8">The sequence shown here is derived from an EMBL/GenBank/DDBJ whole genome shotgun (WGS) entry which is preliminary data.</text>
</comment>
<evidence type="ECO:0000259" key="7">
    <source>
        <dbReference type="PROSITE" id="PS01124"/>
    </source>
</evidence>
<dbReference type="SMART" id="SM00342">
    <property type="entry name" value="HTH_ARAC"/>
    <property type="match status" value="1"/>
</dbReference>
<keyword evidence="3" id="KW-0805">Transcription regulation</keyword>
<dbReference type="InterPro" id="IPR009057">
    <property type="entry name" value="Homeodomain-like_sf"/>
</dbReference>
<keyword evidence="6" id="KW-0326">Glycosidase</keyword>
<dbReference type="SUPFAM" id="SSF51011">
    <property type="entry name" value="Glycosyl hydrolase domain"/>
    <property type="match status" value="1"/>
</dbReference>
<dbReference type="InterPro" id="IPR049166">
    <property type="entry name" value="GH39_cat"/>
</dbReference>
<dbReference type="Gene3D" id="1.10.10.60">
    <property type="entry name" value="Homeodomain-like"/>
    <property type="match status" value="2"/>
</dbReference>
<protein>
    <submittedName>
        <fullName evidence="8">Beta-xylosidase/AraC-like DNA-binding protein</fullName>
    </submittedName>
</protein>
<dbReference type="InterPro" id="IPR018060">
    <property type="entry name" value="HTH_AraC"/>
</dbReference>
<sequence length="772" mass="90360">MYNIFNSFDSKSGFQIISDIKDYRHYDLNIVFFYVVFGSVIVEVDGEPFKLMKDDFILVNYGEKFTLKQNSKELMLCEIEIPLYILRDSLQNNAIRFDCNSVKNAALNHTMIKQTINTLISAIASDNKKNPYKYYELGFKFLDVLVSNYHLEVEEDDYDNRLESILKYIYTNYNVRLSLDDIASHFFMSSSYFSRYFKSETGKNFVDFINHIRLMKAVEDVENTDKNITQIAIDHGFASTTAFNKLFKEEYKVTPSTYRQEYQETHQIEQKDDKTLEVVEKLKEFNYEYVEERINEEITLDVTTSYPQRLQVTKMMNFGPANKLLVSSVQEQVLRTRKSLRIEYIRISDIFSKDIVSIENDEVYLDYDKIQNIFEFLIKNNIQVLIELETPSFEGYELTSLSDEQFEEYIMVFKEVFRKFLAYIINQFMLLNVGKYMFELSNHSGLNSTRYIKLYKAVFMLLKSYSTNFTIGGVGYNNDTDKPNFFRDLEASNVQLDFVSMVSYTIPQLSQLKDLGNNDKLYDDVMLVKERLVDTKYEDLPLYVTSWNYSKQYPDYVNDTCFKGSYVVKSLQSVSDEVDVIAYDGLSDLVIDSKNTNQLLNGSYGLLTRQGLYKPAFYGYKFYHHLKDNIVKKEHSYIATIDDDCNMSILCNNYCQVEPSMYLKKDKIHVNDVNQLFHNESKSMRFHLSGVKNGEYEVRAFTISSECGSLIDEWKKWNYLNFVTSKDIDHLARKASPDLAIKQVSVTNQVLTLDVDLLSNQITTIYCDLIKK</sequence>
<evidence type="ECO:0000256" key="2">
    <source>
        <dbReference type="ARBA" id="ARBA00022801"/>
    </source>
</evidence>
<dbReference type="Pfam" id="PF12833">
    <property type="entry name" value="HTH_18"/>
    <property type="match status" value="1"/>
</dbReference>
<gene>
    <name evidence="8" type="ORF">J2S15_002831</name>
</gene>
<comment type="similarity">
    <text evidence="1">Belongs to the glycosyl hydrolase 39 family.</text>
</comment>
<keyword evidence="9" id="KW-1185">Reference proteome</keyword>
<dbReference type="EMBL" id="JAUSUR010000005">
    <property type="protein sequence ID" value="MDQ0362078.1"/>
    <property type="molecule type" value="Genomic_DNA"/>
</dbReference>
<proteinExistence type="inferred from homology"/>
<keyword evidence="5" id="KW-0804">Transcription</keyword>
<dbReference type="Gene3D" id="2.60.40.1500">
    <property type="entry name" value="Glycosyl hydrolase domain, family 39"/>
    <property type="match status" value="1"/>
</dbReference>
<dbReference type="PANTHER" id="PTHR43280:SF2">
    <property type="entry name" value="HTH-TYPE TRANSCRIPTIONAL REGULATOR EXSA"/>
    <property type="match status" value="1"/>
</dbReference>
<dbReference type="SUPFAM" id="SSF46689">
    <property type="entry name" value="Homeodomain-like"/>
    <property type="match status" value="2"/>
</dbReference>
<dbReference type="Pfam" id="PF01229">
    <property type="entry name" value="Glyco_hydro_39"/>
    <property type="match status" value="1"/>
</dbReference>
<keyword evidence="2" id="KW-0378">Hydrolase</keyword>
<dbReference type="InterPro" id="IPR017853">
    <property type="entry name" value="GH"/>
</dbReference>
<reference evidence="8 9" key="1">
    <citation type="submission" date="2023-07" db="EMBL/GenBank/DDBJ databases">
        <title>Genomic Encyclopedia of Type Strains, Phase IV (KMG-IV): sequencing the most valuable type-strain genomes for metagenomic binning, comparative biology and taxonomic classification.</title>
        <authorList>
            <person name="Goeker M."/>
        </authorList>
    </citation>
    <scope>NUCLEOTIDE SEQUENCE [LARGE SCALE GENOMIC DNA]</scope>
    <source>
        <strain evidence="8 9">DSM 16784</strain>
    </source>
</reference>
<evidence type="ECO:0000313" key="8">
    <source>
        <dbReference type="EMBL" id="MDQ0362078.1"/>
    </source>
</evidence>
<evidence type="ECO:0000313" key="9">
    <source>
        <dbReference type="Proteomes" id="UP001230220"/>
    </source>
</evidence>
<dbReference type="PANTHER" id="PTHR43280">
    <property type="entry name" value="ARAC-FAMILY TRANSCRIPTIONAL REGULATOR"/>
    <property type="match status" value="1"/>
</dbReference>
<organism evidence="8 9">
    <name type="scientific">Breznakia pachnodae</name>
    <dbReference type="NCBI Taxonomy" id="265178"/>
    <lineage>
        <taxon>Bacteria</taxon>
        <taxon>Bacillati</taxon>
        <taxon>Bacillota</taxon>
        <taxon>Erysipelotrichia</taxon>
        <taxon>Erysipelotrichales</taxon>
        <taxon>Erysipelotrichaceae</taxon>
        <taxon>Breznakia</taxon>
    </lineage>
</organism>
<evidence type="ECO:0000256" key="6">
    <source>
        <dbReference type="ARBA" id="ARBA00023295"/>
    </source>
</evidence>
<evidence type="ECO:0000256" key="4">
    <source>
        <dbReference type="ARBA" id="ARBA00023125"/>
    </source>
</evidence>